<name>A0A934WNV8_9BURK</name>
<reference evidence="8" key="1">
    <citation type="journal article" date="2012" name="J. Microbiol. Biotechnol.">
        <title>Ramlibacter ginsenosidimutans sp. nov., with ginsenoside-converting activity.</title>
        <authorList>
            <person name="Wang L."/>
            <person name="An D.S."/>
            <person name="Kim S.G."/>
            <person name="Jin F.X."/>
            <person name="Kim S.C."/>
            <person name="Lee S.T."/>
            <person name="Im W.T."/>
        </authorList>
    </citation>
    <scope>NUCLEOTIDE SEQUENCE</scope>
    <source>
        <strain evidence="8">KACC 17527</strain>
    </source>
</reference>
<keyword evidence="2" id="KW-0813">Transport</keyword>
<dbReference type="GO" id="GO:0015658">
    <property type="term" value="F:branched-chain amino acid transmembrane transporter activity"/>
    <property type="evidence" value="ECO:0007669"/>
    <property type="project" value="TreeGrafter"/>
</dbReference>
<accession>A0A934WNV8</accession>
<dbReference type="Pfam" id="PF00005">
    <property type="entry name" value="ABC_tran"/>
    <property type="match status" value="1"/>
</dbReference>
<feature type="domain" description="ABC transporter" evidence="7">
    <location>
        <begin position="23"/>
        <end position="256"/>
    </location>
</feature>
<sequence>MFEGTESLHAPAPAAPEDSGAVLEIAQADAFYGKAQVLFGISLKIRRGQVVAVIGANGAGKSTTLNLVTGRVRPSSGRVLLNGQSIAGAPTEQIIARGVGCVPQRRRIFPTLTVLENLEVGGYVRRKDKAGLARTLEEVYTLFPVLKKKSHMMGGILSGGEQQMLAIGRGLMSDPSLLLLDEPSMGISPKLTTEMFADIRRIAATGRTVMVVEQNAYAALSIADYGYALENGAVVLQGEARRLIHDDYVRQTYLGA</sequence>
<dbReference type="AlphaFoldDB" id="A0A934WNV8"/>
<keyword evidence="3" id="KW-0472">Membrane</keyword>
<dbReference type="InterPro" id="IPR052156">
    <property type="entry name" value="BCAA_Transport_ATP-bd_LivF"/>
</dbReference>
<comment type="similarity">
    <text evidence="1">Belongs to the ABC transporter superfamily.</text>
</comment>
<evidence type="ECO:0000313" key="9">
    <source>
        <dbReference type="Proteomes" id="UP000630528"/>
    </source>
</evidence>
<dbReference type="InterPro" id="IPR017871">
    <property type="entry name" value="ABC_transporter-like_CS"/>
</dbReference>
<evidence type="ECO:0000313" key="8">
    <source>
        <dbReference type="EMBL" id="MBK6007953.1"/>
    </source>
</evidence>
<comment type="caution">
    <text evidence="8">The sequence shown here is derived from an EMBL/GenBank/DDBJ whole genome shotgun (WGS) entry which is preliminary data.</text>
</comment>
<keyword evidence="3" id="KW-1003">Cell membrane</keyword>
<dbReference type="PANTHER" id="PTHR43820">
    <property type="entry name" value="HIGH-AFFINITY BRANCHED-CHAIN AMINO ACID TRANSPORT ATP-BINDING PROTEIN LIVF"/>
    <property type="match status" value="1"/>
</dbReference>
<keyword evidence="6" id="KW-0029">Amino-acid transport</keyword>
<keyword evidence="5 8" id="KW-0067">ATP-binding</keyword>
<dbReference type="Proteomes" id="UP000630528">
    <property type="component" value="Unassembled WGS sequence"/>
</dbReference>
<evidence type="ECO:0000256" key="1">
    <source>
        <dbReference type="ARBA" id="ARBA00005417"/>
    </source>
</evidence>
<dbReference type="GO" id="GO:0005524">
    <property type="term" value="F:ATP binding"/>
    <property type="evidence" value="ECO:0007669"/>
    <property type="project" value="UniProtKB-KW"/>
</dbReference>
<dbReference type="InterPro" id="IPR003439">
    <property type="entry name" value="ABC_transporter-like_ATP-bd"/>
</dbReference>
<keyword evidence="4" id="KW-0547">Nucleotide-binding</keyword>
<protein>
    <submittedName>
        <fullName evidence="8">ABC transporter ATP-binding protein</fullName>
    </submittedName>
</protein>
<dbReference type="CDD" id="cd03224">
    <property type="entry name" value="ABC_TM1139_LivF_branched"/>
    <property type="match status" value="1"/>
</dbReference>
<reference evidence="8" key="2">
    <citation type="submission" date="2021-01" db="EMBL/GenBank/DDBJ databases">
        <authorList>
            <person name="Kang M."/>
        </authorList>
    </citation>
    <scope>NUCLEOTIDE SEQUENCE</scope>
    <source>
        <strain evidence="8">KACC 17527</strain>
    </source>
</reference>
<dbReference type="InterPro" id="IPR027417">
    <property type="entry name" value="P-loop_NTPase"/>
</dbReference>
<dbReference type="PROSITE" id="PS00211">
    <property type="entry name" value="ABC_TRANSPORTER_1"/>
    <property type="match status" value="1"/>
</dbReference>
<organism evidence="8 9">
    <name type="scientific">Ramlibacter ginsenosidimutans</name>
    <dbReference type="NCBI Taxonomy" id="502333"/>
    <lineage>
        <taxon>Bacteria</taxon>
        <taxon>Pseudomonadati</taxon>
        <taxon>Pseudomonadota</taxon>
        <taxon>Betaproteobacteria</taxon>
        <taxon>Burkholderiales</taxon>
        <taxon>Comamonadaceae</taxon>
        <taxon>Ramlibacter</taxon>
    </lineage>
</organism>
<gene>
    <name evidence="8" type="ORF">JJB11_17780</name>
</gene>
<dbReference type="GO" id="GO:0016887">
    <property type="term" value="F:ATP hydrolysis activity"/>
    <property type="evidence" value="ECO:0007669"/>
    <property type="project" value="InterPro"/>
</dbReference>
<dbReference type="RefSeq" id="WP_201174445.1">
    <property type="nucleotide sequence ID" value="NZ_JAEPWM010000008.1"/>
</dbReference>
<keyword evidence="9" id="KW-1185">Reference proteome</keyword>
<evidence type="ECO:0000256" key="6">
    <source>
        <dbReference type="ARBA" id="ARBA00022970"/>
    </source>
</evidence>
<dbReference type="Gene3D" id="3.40.50.300">
    <property type="entry name" value="P-loop containing nucleotide triphosphate hydrolases"/>
    <property type="match status" value="1"/>
</dbReference>
<proteinExistence type="inferred from homology"/>
<dbReference type="PROSITE" id="PS50893">
    <property type="entry name" value="ABC_TRANSPORTER_2"/>
    <property type="match status" value="1"/>
</dbReference>
<dbReference type="InterPro" id="IPR003593">
    <property type="entry name" value="AAA+_ATPase"/>
</dbReference>
<dbReference type="GO" id="GO:0015807">
    <property type="term" value="P:L-amino acid transport"/>
    <property type="evidence" value="ECO:0007669"/>
    <property type="project" value="TreeGrafter"/>
</dbReference>
<evidence type="ECO:0000256" key="2">
    <source>
        <dbReference type="ARBA" id="ARBA00022448"/>
    </source>
</evidence>
<dbReference type="PANTHER" id="PTHR43820:SF4">
    <property type="entry name" value="HIGH-AFFINITY BRANCHED-CHAIN AMINO ACID TRANSPORT ATP-BINDING PROTEIN LIVF"/>
    <property type="match status" value="1"/>
</dbReference>
<evidence type="ECO:0000259" key="7">
    <source>
        <dbReference type="PROSITE" id="PS50893"/>
    </source>
</evidence>
<dbReference type="EMBL" id="JAEPWM010000008">
    <property type="protein sequence ID" value="MBK6007953.1"/>
    <property type="molecule type" value="Genomic_DNA"/>
</dbReference>
<evidence type="ECO:0000256" key="4">
    <source>
        <dbReference type="ARBA" id="ARBA00022741"/>
    </source>
</evidence>
<evidence type="ECO:0000256" key="5">
    <source>
        <dbReference type="ARBA" id="ARBA00022840"/>
    </source>
</evidence>
<dbReference type="SMART" id="SM00382">
    <property type="entry name" value="AAA"/>
    <property type="match status" value="1"/>
</dbReference>
<evidence type="ECO:0000256" key="3">
    <source>
        <dbReference type="ARBA" id="ARBA00022475"/>
    </source>
</evidence>
<dbReference type="SUPFAM" id="SSF52540">
    <property type="entry name" value="P-loop containing nucleoside triphosphate hydrolases"/>
    <property type="match status" value="1"/>
</dbReference>